<name>A0A6J6E478_9ZZZZ</name>
<proteinExistence type="predicted"/>
<dbReference type="AlphaFoldDB" id="A0A6J6E478"/>
<dbReference type="EMBL" id="CAEZSR010000091">
    <property type="protein sequence ID" value="CAB4570005.1"/>
    <property type="molecule type" value="Genomic_DNA"/>
</dbReference>
<organism evidence="1">
    <name type="scientific">freshwater metagenome</name>
    <dbReference type="NCBI Taxonomy" id="449393"/>
    <lineage>
        <taxon>unclassified sequences</taxon>
        <taxon>metagenomes</taxon>
        <taxon>ecological metagenomes</taxon>
    </lineage>
</organism>
<protein>
    <submittedName>
        <fullName evidence="1">Unannotated protein</fullName>
    </submittedName>
</protein>
<accession>A0A6J6E478</accession>
<sequence>MTAKKHPRDLTAADAEALVAAFDDHADDEYSVTDAATLRELRAAAAARREADARIEAAALAAHRAGLSWGAIGAQLGMTRQGARQRFERLITH</sequence>
<reference evidence="1" key="1">
    <citation type="submission" date="2020-05" db="EMBL/GenBank/DDBJ databases">
        <authorList>
            <person name="Chiriac C."/>
            <person name="Salcher M."/>
            <person name="Ghai R."/>
            <person name="Kavagutti S V."/>
        </authorList>
    </citation>
    <scope>NUCLEOTIDE SEQUENCE</scope>
</reference>
<gene>
    <name evidence="1" type="ORF">UFOPK1493_02326</name>
</gene>
<evidence type="ECO:0000313" key="1">
    <source>
        <dbReference type="EMBL" id="CAB4570005.1"/>
    </source>
</evidence>